<dbReference type="EMBL" id="JABANO010029121">
    <property type="protein sequence ID" value="KAF4714063.1"/>
    <property type="molecule type" value="Genomic_DNA"/>
</dbReference>
<accession>A0A7J6R0B9</accession>
<dbReference type="Gene3D" id="1.20.120.1240">
    <property type="entry name" value="Dynamin, middle domain"/>
    <property type="match status" value="1"/>
</dbReference>
<dbReference type="Proteomes" id="UP000553632">
    <property type="component" value="Unassembled WGS sequence"/>
</dbReference>
<proteinExistence type="predicted"/>
<name>A0A7J6R0B9_PEROL</name>
<evidence type="ECO:0000313" key="2">
    <source>
        <dbReference type="Proteomes" id="UP000553632"/>
    </source>
</evidence>
<keyword evidence="2" id="KW-1185">Reference proteome</keyword>
<feature type="non-terminal residue" evidence="1">
    <location>
        <position position="1"/>
    </location>
</feature>
<gene>
    <name evidence="1" type="primary">DNM1L_2</name>
    <name evidence="1" type="ORF">FOZ63_016920</name>
</gene>
<sequence length="102" mass="11177">MIRNLIRIETGYINTNHPDFIGGSRAISACKLLHYWKWRILASGPLAVSKFLQSFLVSCNICSMAYSSESPRYALDPTAAAAGFHFSKGDPPMSAMDPPPSL</sequence>
<organism evidence="1 2">
    <name type="scientific">Perkinsus olseni</name>
    <name type="common">Perkinsus atlanticus</name>
    <dbReference type="NCBI Taxonomy" id="32597"/>
    <lineage>
        <taxon>Eukaryota</taxon>
        <taxon>Sar</taxon>
        <taxon>Alveolata</taxon>
        <taxon>Perkinsozoa</taxon>
        <taxon>Perkinsea</taxon>
        <taxon>Perkinsida</taxon>
        <taxon>Perkinsidae</taxon>
        <taxon>Perkinsus</taxon>
    </lineage>
</organism>
<evidence type="ECO:0000313" key="1">
    <source>
        <dbReference type="EMBL" id="KAF4714063.1"/>
    </source>
</evidence>
<comment type="caution">
    <text evidence="1">The sequence shown here is derived from an EMBL/GenBank/DDBJ whole genome shotgun (WGS) entry which is preliminary data.</text>
</comment>
<protein>
    <submittedName>
        <fullName evidence="1">Dynamin-1-like protein</fullName>
    </submittedName>
</protein>
<dbReference type="AlphaFoldDB" id="A0A7J6R0B9"/>
<reference evidence="1 2" key="1">
    <citation type="submission" date="2020-04" db="EMBL/GenBank/DDBJ databases">
        <title>Perkinsus olseni comparative genomics.</title>
        <authorList>
            <person name="Bogema D.R."/>
        </authorList>
    </citation>
    <scope>NUCLEOTIDE SEQUENCE [LARGE SCALE GENOMIC DNA]</scope>
    <source>
        <strain evidence="1 2">ATCC PRA-207</strain>
    </source>
</reference>